<sequence>MNAAKTLISLSLATLLTACAHHNNVRPSDSGEHYVKLTAQTKSEAGNEALKQSKHFCDEQDKKAYVLNENITYVGSMPEEAYLQNLNIASAVETAGTVLWVLGENAVDDVGAAMSIGGGIAEDSMGQPYELVMSFTCR</sequence>
<accession>A0A0S2K7H3</accession>
<feature type="chain" id="PRO_5006601237" description="Lipoprotein" evidence="1">
    <location>
        <begin position="21"/>
        <end position="138"/>
    </location>
</feature>
<name>A0A0S2K7H3_9GAMM</name>
<proteinExistence type="predicted"/>
<dbReference type="Proteomes" id="UP000061457">
    <property type="component" value="Chromosome II"/>
</dbReference>
<evidence type="ECO:0000313" key="3">
    <source>
        <dbReference type="Proteomes" id="UP000061457"/>
    </source>
</evidence>
<keyword evidence="1" id="KW-0732">Signal</keyword>
<evidence type="ECO:0000313" key="2">
    <source>
        <dbReference type="EMBL" id="ALO44262.1"/>
    </source>
</evidence>
<reference evidence="2 3" key="1">
    <citation type="submission" date="2015-11" db="EMBL/GenBank/DDBJ databases">
        <authorList>
            <person name="Zhang Y."/>
            <person name="Guo Z."/>
        </authorList>
    </citation>
    <scope>NUCLEOTIDE SEQUENCE [LARGE SCALE GENOMIC DNA]</scope>
    <source>
        <strain evidence="2 3">KCTC 12086</strain>
    </source>
</reference>
<dbReference type="PROSITE" id="PS51257">
    <property type="entry name" value="PROKAR_LIPOPROTEIN"/>
    <property type="match status" value="1"/>
</dbReference>
<keyword evidence="3" id="KW-1185">Reference proteome</keyword>
<evidence type="ECO:0000256" key="1">
    <source>
        <dbReference type="SAM" id="SignalP"/>
    </source>
</evidence>
<dbReference type="PATRIC" id="fig|161398.10.peg.3876"/>
<organism evidence="2 3">
    <name type="scientific">Pseudoalteromonas phenolica</name>
    <dbReference type="NCBI Taxonomy" id="161398"/>
    <lineage>
        <taxon>Bacteria</taxon>
        <taxon>Pseudomonadati</taxon>
        <taxon>Pseudomonadota</taxon>
        <taxon>Gammaproteobacteria</taxon>
        <taxon>Alteromonadales</taxon>
        <taxon>Pseudoalteromonadaceae</taxon>
        <taxon>Pseudoalteromonas</taxon>
    </lineage>
</organism>
<dbReference type="RefSeq" id="WP_058032135.1">
    <property type="nucleotide sequence ID" value="NZ_CP013188.1"/>
</dbReference>
<dbReference type="EMBL" id="CP013188">
    <property type="protein sequence ID" value="ALO44262.1"/>
    <property type="molecule type" value="Genomic_DNA"/>
</dbReference>
<dbReference type="KEGG" id="pphe:PP2015_3792"/>
<dbReference type="AlphaFoldDB" id="A0A0S2K7H3"/>
<gene>
    <name evidence="2" type="ORF">PP2015_3792</name>
</gene>
<evidence type="ECO:0008006" key="4">
    <source>
        <dbReference type="Google" id="ProtNLM"/>
    </source>
</evidence>
<protein>
    <recommendedName>
        <fullName evidence="4">Lipoprotein</fullName>
    </recommendedName>
</protein>
<dbReference type="OrthoDB" id="5295192at2"/>
<feature type="signal peptide" evidence="1">
    <location>
        <begin position="1"/>
        <end position="20"/>
    </location>
</feature>